<evidence type="ECO:0000256" key="2">
    <source>
        <dbReference type="SAM" id="MobiDB-lite"/>
    </source>
</evidence>
<dbReference type="EMBL" id="LGRX02017634">
    <property type="protein sequence ID" value="KAK3260498.1"/>
    <property type="molecule type" value="Genomic_DNA"/>
</dbReference>
<feature type="region of interest" description="Disordered" evidence="2">
    <location>
        <begin position="555"/>
        <end position="580"/>
    </location>
</feature>
<feature type="coiled-coil region" evidence="1">
    <location>
        <begin position="169"/>
        <end position="199"/>
    </location>
</feature>
<dbReference type="Proteomes" id="UP001190700">
    <property type="component" value="Unassembled WGS sequence"/>
</dbReference>
<evidence type="ECO:0000313" key="3">
    <source>
        <dbReference type="EMBL" id="KAK3260498.1"/>
    </source>
</evidence>
<reference evidence="3 4" key="1">
    <citation type="journal article" date="2015" name="Genome Biol. Evol.">
        <title>Comparative Genomics of a Bacterivorous Green Alga Reveals Evolutionary Causalities and Consequences of Phago-Mixotrophic Mode of Nutrition.</title>
        <authorList>
            <person name="Burns J.A."/>
            <person name="Paasch A."/>
            <person name="Narechania A."/>
            <person name="Kim E."/>
        </authorList>
    </citation>
    <scope>NUCLEOTIDE SEQUENCE [LARGE SCALE GENOMIC DNA]</scope>
    <source>
        <strain evidence="3 4">PLY_AMNH</strain>
    </source>
</reference>
<organism evidence="3 4">
    <name type="scientific">Cymbomonas tetramitiformis</name>
    <dbReference type="NCBI Taxonomy" id="36881"/>
    <lineage>
        <taxon>Eukaryota</taxon>
        <taxon>Viridiplantae</taxon>
        <taxon>Chlorophyta</taxon>
        <taxon>Pyramimonadophyceae</taxon>
        <taxon>Pyramimonadales</taxon>
        <taxon>Pyramimonadaceae</taxon>
        <taxon>Cymbomonas</taxon>
    </lineage>
</organism>
<feature type="region of interest" description="Disordered" evidence="2">
    <location>
        <begin position="138"/>
        <end position="157"/>
    </location>
</feature>
<sequence length="878" mass="95928">MEGLWWDGNHGGPLVGWEVSRASGGMGIMEGLWWDMGIVEGLWWDGKHRGPLVRSEAQAEAHKHARDAMAAALQEQLDESRTELEDLERALQASVAGPATLALQRRAEAAEQARQGEEARQARERQEWGSARRLLEAEMHQERQQAKAQPSGPGAIDPAKAAAAAVMESHALRDEVAAVEEARRKLEEGVVALEELRQQSHHRISMLQSQVIELQADRLSHKQELAAVQLVMASTPRTPAPVLEATWHPSPQQGQSVSTDQARMDEAREALKEAEGEVAALRRELSARATAEQEARAALESTEQLLGSTHEEVEQLVEQLQALEAHRSEEGSACIALAGELALANDACRQRSAELASAQAELHKLQAALAQAAERVVQAEDRATALTGEASDERDARCAAALEEAAEALQEKEALQAELQAARCSGQVQGEPSCEQELLELRLEVFTLRQERAVTEIAGEIGGLHSVAETQREVEALEAQVSELAAAQAQMQSTEVGQQVQVTQMTREAAAQAGLLAEARLQHQLAKSSAAEQSRELMQAWMEVDGLKAELASARDLGTPPLGGVEPLQSARMTGSAEESSWRQQLAQAMQEVAAQQAVAKGLKDELERVQAEGRHHSPEAGERRPRDAPDAGKEASLQASVKAEMLRLREANLKLEDHAHQLSWQKTQIHNKLREQQERHNRELETKQRMLKEAMAAANGARPGVIQGKQAGSEECATQPQPAQRDDMEELREARRNAEQRLVQQQEAHTEQVAKLMDAINDLMQSNTQTSGTRITGAMPLKGEKPVKVAWHTADESDESSEGSPVTPKNHKRISPPGTYSKNLANRGATASNRKEPTQRRGFFSFEGKGAAGSIVKGQNGRILPHFGYAAEFCRIL</sequence>
<feature type="compositionally biased region" description="Basic and acidic residues" evidence="2">
    <location>
        <begin position="613"/>
        <end position="634"/>
    </location>
</feature>
<feature type="coiled-coil region" evidence="1">
    <location>
        <begin position="586"/>
        <end position="613"/>
    </location>
</feature>
<dbReference type="AlphaFoldDB" id="A0AAE0FIT4"/>
<feature type="coiled-coil region" evidence="1">
    <location>
        <begin position="257"/>
        <end position="425"/>
    </location>
</feature>
<feature type="region of interest" description="Disordered" evidence="2">
    <location>
        <begin position="794"/>
        <end position="842"/>
    </location>
</feature>
<evidence type="ECO:0000256" key="1">
    <source>
        <dbReference type="SAM" id="Coils"/>
    </source>
</evidence>
<gene>
    <name evidence="3" type="ORF">CYMTET_30544</name>
</gene>
<proteinExistence type="predicted"/>
<keyword evidence="1" id="KW-0175">Coiled coil</keyword>
<feature type="coiled-coil region" evidence="1">
    <location>
        <begin position="722"/>
        <end position="749"/>
    </location>
</feature>
<feature type="coiled-coil region" evidence="1">
    <location>
        <begin position="467"/>
        <end position="494"/>
    </location>
</feature>
<comment type="caution">
    <text evidence="3">The sequence shown here is derived from an EMBL/GenBank/DDBJ whole genome shotgun (WGS) entry which is preliminary data.</text>
</comment>
<feature type="region of interest" description="Disordered" evidence="2">
    <location>
        <begin position="613"/>
        <end position="637"/>
    </location>
</feature>
<feature type="compositionally biased region" description="Polar residues" evidence="2">
    <location>
        <begin position="571"/>
        <end position="580"/>
    </location>
</feature>
<feature type="region of interest" description="Disordered" evidence="2">
    <location>
        <begin position="106"/>
        <end position="127"/>
    </location>
</feature>
<keyword evidence="4" id="KW-1185">Reference proteome</keyword>
<name>A0AAE0FIT4_9CHLO</name>
<evidence type="ECO:0000313" key="4">
    <source>
        <dbReference type="Proteomes" id="UP001190700"/>
    </source>
</evidence>
<feature type="coiled-coil region" evidence="1">
    <location>
        <begin position="671"/>
        <end position="698"/>
    </location>
</feature>
<feature type="compositionally biased region" description="Polar residues" evidence="2">
    <location>
        <begin position="819"/>
        <end position="833"/>
    </location>
</feature>
<protein>
    <submittedName>
        <fullName evidence="3">Uncharacterized protein</fullName>
    </submittedName>
</protein>
<accession>A0AAE0FIT4</accession>